<protein>
    <submittedName>
        <fullName evidence="2">tRNA(fMet)-specific endonuclease VapC</fullName>
        <ecNumber evidence="2">3.1.-.-</ecNumber>
    </submittedName>
</protein>
<reference evidence="2 3" key="1">
    <citation type="submission" date="2020-08" db="EMBL/GenBank/DDBJ databases">
        <title>Genomic Encyclopedia of Type Strains, Phase IV (KMG-IV): sequencing the most valuable type-strain genomes for metagenomic binning, comparative biology and taxonomic classification.</title>
        <authorList>
            <person name="Goeker M."/>
        </authorList>
    </citation>
    <scope>NUCLEOTIDE SEQUENCE [LARGE SCALE GENOMIC DNA]</scope>
    <source>
        <strain evidence="2 3">DSM 12251</strain>
    </source>
</reference>
<keyword evidence="3" id="KW-1185">Reference proteome</keyword>
<dbReference type="Proteomes" id="UP000534294">
    <property type="component" value="Unassembled WGS sequence"/>
</dbReference>
<evidence type="ECO:0000313" key="2">
    <source>
        <dbReference type="EMBL" id="MBB5037640.1"/>
    </source>
</evidence>
<dbReference type="InterPro" id="IPR029060">
    <property type="entry name" value="PIN-like_dom_sf"/>
</dbReference>
<feature type="domain" description="PIN" evidence="1">
    <location>
        <begin position="5"/>
        <end position="131"/>
    </location>
</feature>
<dbReference type="CDD" id="cd09881">
    <property type="entry name" value="PIN_VapC4-5_FitB-like"/>
    <property type="match status" value="1"/>
</dbReference>
<dbReference type="SUPFAM" id="SSF88723">
    <property type="entry name" value="PIN domain-like"/>
    <property type="match status" value="1"/>
</dbReference>
<evidence type="ECO:0000259" key="1">
    <source>
        <dbReference type="Pfam" id="PF01850"/>
    </source>
</evidence>
<proteinExistence type="predicted"/>
<dbReference type="GO" id="GO:0004519">
    <property type="term" value="F:endonuclease activity"/>
    <property type="evidence" value="ECO:0007669"/>
    <property type="project" value="UniProtKB-KW"/>
</dbReference>
<dbReference type="Gene3D" id="3.40.50.1010">
    <property type="entry name" value="5'-nuclease"/>
    <property type="match status" value="1"/>
</dbReference>
<accession>A0A7W8DPX9</accession>
<dbReference type="GO" id="GO:0016787">
    <property type="term" value="F:hydrolase activity"/>
    <property type="evidence" value="ECO:0007669"/>
    <property type="project" value="UniProtKB-KW"/>
</dbReference>
<evidence type="ECO:0000313" key="3">
    <source>
        <dbReference type="Proteomes" id="UP000534294"/>
    </source>
</evidence>
<gene>
    <name evidence="2" type="ORF">HNQ64_001889</name>
</gene>
<dbReference type="RefSeq" id="WP_184207720.1">
    <property type="nucleotide sequence ID" value="NZ_JACHIF010000003.1"/>
</dbReference>
<dbReference type="EC" id="3.1.-.-" evidence="2"/>
<name>A0A7W8DPX9_9BACT</name>
<organism evidence="2 3">
    <name type="scientific">Prosthecobacter dejongeii</name>
    <dbReference type="NCBI Taxonomy" id="48465"/>
    <lineage>
        <taxon>Bacteria</taxon>
        <taxon>Pseudomonadati</taxon>
        <taxon>Verrucomicrobiota</taxon>
        <taxon>Verrucomicrobiia</taxon>
        <taxon>Verrucomicrobiales</taxon>
        <taxon>Verrucomicrobiaceae</taxon>
        <taxon>Prosthecobacter</taxon>
    </lineage>
</organism>
<dbReference type="EMBL" id="JACHIF010000003">
    <property type="protein sequence ID" value="MBB5037640.1"/>
    <property type="molecule type" value="Genomic_DNA"/>
</dbReference>
<keyword evidence="2" id="KW-0255">Endonuclease</keyword>
<comment type="caution">
    <text evidence="2">The sequence shown here is derived from an EMBL/GenBank/DDBJ whole genome shotgun (WGS) entry which is preliminary data.</text>
</comment>
<keyword evidence="2" id="KW-0378">Hydrolase</keyword>
<sequence>MAFTILDTNHFAELVHGTERGERLKQRFSKHEADVFTTIITAQEVTEGWSAFIRKQKAGSAKQIHGYQQFQHSLELLMDLSILPFDSNSAAVFLRLRKSFPQVGTQDLKIAGICIAHDAILLTRNLKDFKSLPDLQVENWLD</sequence>
<dbReference type="Pfam" id="PF01850">
    <property type="entry name" value="PIN"/>
    <property type="match status" value="1"/>
</dbReference>
<dbReference type="InterPro" id="IPR002716">
    <property type="entry name" value="PIN_dom"/>
</dbReference>
<keyword evidence="2" id="KW-0540">Nuclease</keyword>
<dbReference type="AlphaFoldDB" id="A0A7W8DPX9"/>